<dbReference type="Pfam" id="PF09331">
    <property type="entry name" value="DUF1985"/>
    <property type="match status" value="1"/>
</dbReference>
<feature type="domain" description="DUF1985" evidence="1">
    <location>
        <begin position="136"/>
        <end position="254"/>
    </location>
</feature>
<dbReference type="EMBL" id="JACXVP010000008">
    <property type="protein sequence ID" value="KAG5591007.1"/>
    <property type="molecule type" value="Genomic_DNA"/>
</dbReference>
<evidence type="ECO:0000259" key="1">
    <source>
        <dbReference type="Pfam" id="PF09331"/>
    </source>
</evidence>
<dbReference type="PANTHER" id="PTHR48450:SF1">
    <property type="entry name" value="DUF1985 DOMAIN-CONTAINING PROTEIN"/>
    <property type="match status" value="1"/>
</dbReference>
<comment type="caution">
    <text evidence="2">The sequence shown here is derived from an EMBL/GenBank/DDBJ whole genome shotgun (WGS) entry which is preliminary data.</text>
</comment>
<dbReference type="OrthoDB" id="1194650at2759"/>
<dbReference type="Proteomes" id="UP000824120">
    <property type="component" value="Chromosome 8"/>
</dbReference>
<dbReference type="InterPro" id="IPR015410">
    <property type="entry name" value="DUF1985"/>
</dbReference>
<accession>A0A9J5XTU7</accession>
<protein>
    <recommendedName>
        <fullName evidence="1">DUF1985 domain-containing protein</fullName>
    </recommendedName>
</protein>
<keyword evidence="3" id="KW-1185">Reference proteome</keyword>
<name>A0A9J5XTU7_SOLCO</name>
<reference evidence="2 3" key="1">
    <citation type="submission" date="2020-09" db="EMBL/GenBank/DDBJ databases">
        <title>De no assembly of potato wild relative species, Solanum commersonii.</title>
        <authorList>
            <person name="Cho K."/>
        </authorList>
    </citation>
    <scope>NUCLEOTIDE SEQUENCE [LARGE SCALE GENOMIC DNA]</scope>
    <source>
        <strain evidence="2">LZ3.2</strain>
        <tissue evidence="2">Leaf</tissue>
    </source>
</reference>
<gene>
    <name evidence="2" type="ORF">H5410_041521</name>
</gene>
<evidence type="ECO:0000313" key="3">
    <source>
        <dbReference type="Proteomes" id="UP000824120"/>
    </source>
</evidence>
<organism evidence="2 3">
    <name type="scientific">Solanum commersonii</name>
    <name type="common">Commerson's wild potato</name>
    <name type="synonym">Commerson's nightshade</name>
    <dbReference type="NCBI Taxonomy" id="4109"/>
    <lineage>
        <taxon>Eukaryota</taxon>
        <taxon>Viridiplantae</taxon>
        <taxon>Streptophyta</taxon>
        <taxon>Embryophyta</taxon>
        <taxon>Tracheophyta</taxon>
        <taxon>Spermatophyta</taxon>
        <taxon>Magnoliopsida</taxon>
        <taxon>eudicotyledons</taxon>
        <taxon>Gunneridae</taxon>
        <taxon>Pentapetalae</taxon>
        <taxon>asterids</taxon>
        <taxon>lamiids</taxon>
        <taxon>Solanales</taxon>
        <taxon>Solanaceae</taxon>
        <taxon>Solanoideae</taxon>
        <taxon>Solaneae</taxon>
        <taxon>Solanum</taxon>
    </lineage>
</organism>
<dbReference type="PANTHER" id="PTHR48450">
    <property type="entry name" value="DUF1985 DOMAIN-CONTAINING PROTEIN"/>
    <property type="match status" value="1"/>
</dbReference>
<sequence>MLFVVEISVRVHSPLVESKRLTREIADNVGSAAKMREERRSEHLEDPIGVQNLPQIQNENVESSSTRGHLEKDNEERIVVEEDEDEEENAFACKDLPKDAPHIHCFVNHDIKTHHYMRMRLCVGQGQILRCCMALELECSTWQALVIRVNGTILKFTLRTFALITGLNCVGVIDDFKFNTKEPNRSIVQYLGGNECIRKSDLMSRFTKKVWADNEDDALKFAILYFIHTYVYSGERTSKRIHRIHFDLVESGRITNCLKGIHIKTQLTKHLTEQQYNLFCEKTCFGHYMRMRICVGQGQILRCCMALELECSTRQALVNRVNGKSIFLSKLDL</sequence>
<dbReference type="AlphaFoldDB" id="A0A9J5XTU7"/>
<evidence type="ECO:0000313" key="2">
    <source>
        <dbReference type="EMBL" id="KAG5591007.1"/>
    </source>
</evidence>
<proteinExistence type="predicted"/>